<evidence type="ECO:0000259" key="8">
    <source>
        <dbReference type="Pfam" id="PF02397"/>
    </source>
</evidence>
<keyword evidence="4 7" id="KW-0812">Transmembrane</keyword>
<feature type="transmembrane region" description="Helical" evidence="7">
    <location>
        <begin position="91"/>
        <end position="108"/>
    </location>
</feature>
<keyword evidence="10" id="KW-1185">Reference proteome</keyword>
<evidence type="ECO:0000256" key="4">
    <source>
        <dbReference type="ARBA" id="ARBA00022692"/>
    </source>
</evidence>
<evidence type="ECO:0000256" key="6">
    <source>
        <dbReference type="ARBA" id="ARBA00023136"/>
    </source>
</evidence>
<sequence length="473" mass="52727">MRSAHDWRRAYATRLRITDAVIVFASVFAATQVRFGDFGDSAMPTERLDVTYTMISIAIALAWLAALSIYASRDHKVIGNGSTEYKRVADSTLRVFGVLAIIAFAFKLPISRGYLLVALPVGMVLLIAGRWAWRSWLHRQRAKGAFVQRAVLMGERSNLVHVAAQIMNEPSVGIQVVGAVTERGTDADLVPGIPVIANYDDVMTGLDGIEADTLVFSGSDKISPRKMRELGWNLESRRIDLIVAPALTDVAGPRIHSRPVAGLPLIYVDFPAFEGSRFVSKRAADILLSSLGLVLLAPFFLVVSLLIRRDGGKAFFRQERVGLQGKTFKMLKFRSMVVDAEDRLDGLLDRSEGNGVLFKMKSDPRITSIGRWLRRYSIDELPQLINVFRGEMSLVGPRPPLLTEVERYDDSVRRRFLVKPGITGLWQVSGRSDLSWDDSVRLDLYYVENWSSTGDLVILWRTIRAVIAPEGAY</sequence>
<name>A0A371NYF7_9MICO</name>
<evidence type="ECO:0000256" key="1">
    <source>
        <dbReference type="ARBA" id="ARBA00004141"/>
    </source>
</evidence>
<evidence type="ECO:0000256" key="7">
    <source>
        <dbReference type="SAM" id="Phobius"/>
    </source>
</evidence>
<evidence type="ECO:0000256" key="5">
    <source>
        <dbReference type="ARBA" id="ARBA00022989"/>
    </source>
</evidence>
<feature type="transmembrane region" description="Helical" evidence="7">
    <location>
        <begin position="50"/>
        <end position="70"/>
    </location>
</feature>
<dbReference type="PANTHER" id="PTHR30576">
    <property type="entry name" value="COLANIC BIOSYNTHESIS UDP-GLUCOSE LIPID CARRIER TRANSFERASE"/>
    <property type="match status" value="1"/>
</dbReference>
<dbReference type="InterPro" id="IPR003362">
    <property type="entry name" value="Bact_transf"/>
</dbReference>
<evidence type="ECO:0000313" key="10">
    <source>
        <dbReference type="Proteomes" id="UP000262172"/>
    </source>
</evidence>
<dbReference type="RefSeq" id="WP_116240628.1">
    <property type="nucleotide sequence ID" value="NZ_QUAB01000013.1"/>
</dbReference>
<evidence type="ECO:0000256" key="3">
    <source>
        <dbReference type="ARBA" id="ARBA00022679"/>
    </source>
</evidence>
<dbReference type="InterPro" id="IPR017475">
    <property type="entry name" value="EPS_sugar_tfrase"/>
</dbReference>
<feature type="transmembrane region" description="Helical" evidence="7">
    <location>
        <begin position="114"/>
        <end position="133"/>
    </location>
</feature>
<dbReference type="Pfam" id="PF02397">
    <property type="entry name" value="Bac_transf"/>
    <property type="match status" value="1"/>
</dbReference>
<dbReference type="OrthoDB" id="9808602at2"/>
<dbReference type="Pfam" id="PF13727">
    <property type="entry name" value="CoA_binding_3"/>
    <property type="match status" value="1"/>
</dbReference>
<gene>
    <name evidence="9" type="ORF">DY023_01765</name>
</gene>
<dbReference type="NCBIfam" id="TIGR03025">
    <property type="entry name" value="EPS_sugtrans"/>
    <property type="match status" value="1"/>
</dbReference>
<comment type="similarity">
    <text evidence="2">Belongs to the bacterial sugar transferase family.</text>
</comment>
<accession>A0A371NYF7</accession>
<dbReference type="EMBL" id="QUAB01000013">
    <property type="protein sequence ID" value="REJ08015.1"/>
    <property type="molecule type" value="Genomic_DNA"/>
</dbReference>
<reference evidence="9 10" key="1">
    <citation type="submission" date="2018-08" db="EMBL/GenBank/DDBJ databases">
        <title>Isolation, diversity and antifungal activity of Actinobacteria from cow dung.</title>
        <authorList>
            <person name="Ling L."/>
        </authorList>
    </citation>
    <scope>NUCLEOTIDE SEQUENCE [LARGE SCALE GENOMIC DNA]</scope>
    <source>
        <strain evidence="9 10">NEAU-LLE</strain>
    </source>
</reference>
<organism evidence="9 10">
    <name type="scientific">Microbacterium bovistercoris</name>
    <dbReference type="NCBI Taxonomy" id="2293570"/>
    <lineage>
        <taxon>Bacteria</taxon>
        <taxon>Bacillati</taxon>
        <taxon>Actinomycetota</taxon>
        <taxon>Actinomycetes</taxon>
        <taxon>Micrococcales</taxon>
        <taxon>Microbacteriaceae</taxon>
        <taxon>Microbacterium</taxon>
    </lineage>
</organism>
<keyword evidence="6 7" id="KW-0472">Membrane</keyword>
<keyword evidence="5 7" id="KW-1133">Transmembrane helix</keyword>
<dbReference type="GO" id="GO:0016780">
    <property type="term" value="F:phosphotransferase activity, for other substituted phosphate groups"/>
    <property type="evidence" value="ECO:0007669"/>
    <property type="project" value="TreeGrafter"/>
</dbReference>
<feature type="transmembrane region" description="Helical" evidence="7">
    <location>
        <begin position="286"/>
        <end position="307"/>
    </location>
</feature>
<evidence type="ECO:0000313" key="9">
    <source>
        <dbReference type="EMBL" id="REJ08015.1"/>
    </source>
</evidence>
<keyword evidence="3 9" id="KW-0808">Transferase</keyword>
<dbReference type="AlphaFoldDB" id="A0A371NYF7"/>
<feature type="domain" description="Bacterial sugar transferase" evidence="8">
    <location>
        <begin position="281"/>
        <end position="467"/>
    </location>
</feature>
<dbReference type="PANTHER" id="PTHR30576:SF10">
    <property type="entry name" value="SLL5057 PROTEIN"/>
    <property type="match status" value="1"/>
</dbReference>
<proteinExistence type="inferred from homology"/>
<dbReference type="GO" id="GO:0016020">
    <property type="term" value="C:membrane"/>
    <property type="evidence" value="ECO:0007669"/>
    <property type="project" value="UniProtKB-SubCell"/>
</dbReference>
<dbReference type="Proteomes" id="UP000262172">
    <property type="component" value="Unassembled WGS sequence"/>
</dbReference>
<feature type="transmembrane region" description="Helical" evidence="7">
    <location>
        <begin position="12"/>
        <end position="30"/>
    </location>
</feature>
<comment type="caution">
    <text evidence="9">The sequence shown here is derived from an EMBL/GenBank/DDBJ whole genome shotgun (WGS) entry which is preliminary data.</text>
</comment>
<comment type="subcellular location">
    <subcellularLocation>
        <location evidence="1">Membrane</location>
        <topology evidence="1">Multi-pass membrane protein</topology>
    </subcellularLocation>
</comment>
<evidence type="ECO:0000256" key="2">
    <source>
        <dbReference type="ARBA" id="ARBA00006464"/>
    </source>
</evidence>
<protein>
    <submittedName>
        <fullName evidence="9">Sugar transferase</fullName>
    </submittedName>
</protein>